<dbReference type="RefSeq" id="WP_267885883.1">
    <property type="nucleotide sequence ID" value="NZ_CZVU01000030.1"/>
</dbReference>
<evidence type="ECO:0000313" key="1">
    <source>
        <dbReference type="EMBL" id="CUT00712.1"/>
    </source>
</evidence>
<dbReference type="AlphaFoldDB" id="A0A656D618"/>
<gene>
    <name evidence="1" type="ORF">JGI24_00818</name>
</gene>
<dbReference type="Proteomes" id="UP000243065">
    <property type="component" value="Unassembled WGS sequence"/>
</dbReference>
<name>A0A656D618_KRYT1</name>
<reference evidence="1 2" key="1">
    <citation type="submission" date="2015-11" db="EMBL/GenBank/DDBJ databases">
        <authorList>
            <person name="Varghese N."/>
        </authorList>
    </citation>
    <scope>NUCLEOTIDE SEQUENCE [LARGE SCALE GENOMIC DNA]</scope>
    <source>
        <strain evidence="1 2">JGI-24</strain>
    </source>
</reference>
<accession>A0A656D618</accession>
<proteinExistence type="predicted"/>
<organism evidence="1 2">
    <name type="scientific">Kryptobacter tengchongensis</name>
    <dbReference type="NCBI Taxonomy" id="1643429"/>
    <lineage>
        <taxon>Bacteria</taxon>
        <taxon>Pseudomonadati</taxon>
        <taxon>Candidatus Kryptoniota</taxon>
        <taxon>Candidatus Kryptobacter</taxon>
    </lineage>
</organism>
<sequence>MEDREKQVENISTNGGQPLEDIYKDIIDVEYFNEVVVGAYNRG</sequence>
<evidence type="ECO:0000313" key="2">
    <source>
        <dbReference type="Proteomes" id="UP000243065"/>
    </source>
</evidence>
<protein>
    <submittedName>
        <fullName evidence="1">Uncharacterized protein</fullName>
    </submittedName>
</protein>
<keyword evidence="2" id="KW-1185">Reference proteome</keyword>
<dbReference type="EMBL" id="CZVU01000030">
    <property type="protein sequence ID" value="CUT00712.1"/>
    <property type="molecule type" value="Genomic_DNA"/>
</dbReference>